<evidence type="ECO:0000313" key="1">
    <source>
        <dbReference type="EMBL" id="RGC14179.1"/>
    </source>
</evidence>
<dbReference type="Proteomes" id="UP000260025">
    <property type="component" value="Unassembled WGS sequence"/>
</dbReference>
<organism evidence="1 2">
    <name type="scientific">Clostridium innocuum</name>
    <dbReference type="NCBI Taxonomy" id="1522"/>
    <lineage>
        <taxon>Bacteria</taxon>
        <taxon>Bacillati</taxon>
        <taxon>Bacillota</taxon>
        <taxon>Clostridia</taxon>
        <taxon>Eubacteriales</taxon>
        <taxon>Clostridiaceae</taxon>
        <taxon>Clostridium</taxon>
    </lineage>
</organism>
<sequence length="60" mass="7391">MTNEQINALNEKYRKSKDYKPVTREQRIKWINRTMLELSDSDLKKLYDISLQMWKKGWKV</sequence>
<protein>
    <submittedName>
        <fullName evidence="1">Uncharacterized protein</fullName>
    </submittedName>
</protein>
<name>A0A3E2VUS7_CLOIN</name>
<evidence type="ECO:0000313" key="2">
    <source>
        <dbReference type="Proteomes" id="UP000260025"/>
    </source>
</evidence>
<accession>A0A3E2VUS7</accession>
<gene>
    <name evidence="1" type="ORF">DXA38_14480</name>
</gene>
<reference evidence="1 2" key="1">
    <citation type="submission" date="2018-08" db="EMBL/GenBank/DDBJ databases">
        <title>A genome reference for cultivated species of the human gut microbiota.</title>
        <authorList>
            <person name="Zou Y."/>
            <person name="Xue W."/>
            <person name="Luo G."/>
        </authorList>
    </citation>
    <scope>NUCLEOTIDE SEQUENCE [LARGE SCALE GENOMIC DNA]</scope>
    <source>
        <strain evidence="1 2">OF01-2LB</strain>
    </source>
</reference>
<dbReference type="EMBL" id="QVEV01000023">
    <property type="protein sequence ID" value="RGC14179.1"/>
    <property type="molecule type" value="Genomic_DNA"/>
</dbReference>
<dbReference type="RefSeq" id="WP_117443777.1">
    <property type="nucleotide sequence ID" value="NZ_JAJFEN010000022.1"/>
</dbReference>
<comment type="caution">
    <text evidence="1">The sequence shown here is derived from an EMBL/GenBank/DDBJ whole genome shotgun (WGS) entry which is preliminary data.</text>
</comment>
<proteinExistence type="predicted"/>
<dbReference type="AlphaFoldDB" id="A0A3E2VUS7"/>